<dbReference type="AlphaFoldDB" id="A0A8H4IK47"/>
<accession>A0A8H4IK47</accession>
<proteinExistence type="predicted"/>
<sequence>MDHKCLEANTSQQQRSSSPQPSRDLDAIVAAAKAEGDARARAEKTQSSKNSETPAGQQSTDEYSPVHAEEEDKGTLKGWWRRQKVDRPHGAVAAVDAVGQGALYVALAAFN</sequence>
<dbReference type="EMBL" id="WWBZ02000062">
    <property type="protein sequence ID" value="KAF4302885.1"/>
    <property type="molecule type" value="Genomic_DNA"/>
</dbReference>
<evidence type="ECO:0000313" key="2">
    <source>
        <dbReference type="EMBL" id="KAF4302885.1"/>
    </source>
</evidence>
<feature type="region of interest" description="Disordered" evidence="1">
    <location>
        <begin position="1"/>
        <end position="80"/>
    </location>
</feature>
<organism evidence="2 3">
    <name type="scientific">Botryosphaeria dothidea</name>
    <dbReference type="NCBI Taxonomy" id="55169"/>
    <lineage>
        <taxon>Eukaryota</taxon>
        <taxon>Fungi</taxon>
        <taxon>Dikarya</taxon>
        <taxon>Ascomycota</taxon>
        <taxon>Pezizomycotina</taxon>
        <taxon>Dothideomycetes</taxon>
        <taxon>Dothideomycetes incertae sedis</taxon>
        <taxon>Botryosphaeriales</taxon>
        <taxon>Botryosphaeriaceae</taxon>
        <taxon>Botryosphaeria</taxon>
    </lineage>
</organism>
<feature type="compositionally biased region" description="Low complexity" evidence="1">
    <location>
        <begin position="11"/>
        <end position="22"/>
    </location>
</feature>
<gene>
    <name evidence="2" type="ORF">GTA08_BOTSDO09060</name>
</gene>
<feature type="compositionally biased region" description="Basic and acidic residues" evidence="1">
    <location>
        <begin position="34"/>
        <end position="46"/>
    </location>
</feature>
<protein>
    <submittedName>
        <fullName evidence="2">Uncharacterized protein</fullName>
    </submittedName>
</protein>
<evidence type="ECO:0000256" key="1">
    <source>
        <dbReference type="SAM" id="MobiDB-lite"/>
    </source>
</evidence>
<keyword evidence="3" id="KW-1185">Reference proteome</keyword>
<reference evidence="2" key="1">
    <citation type="submission" date="2020-04" db="EMBL/GenBank/DDBJ databases">
        <title>Genome Assembly and Annotation of Botryosphaeria dothidea sdau 11-99, a Latent Pathogen of Apple Fruit Ring Rot in China.</title>
        <authorList>
            <person name="Yu C."/>
            <person name="Diao Y."/>
            <person name="Lu Q."/>
            <person name="Zhao J."/>
            <person name="Cui S."/>
            <person name="Peng C."/>
            <person name="He B."/>
            <person name="Liu H."/>
        </authorList>
    </citation>
    <scope>NUCLEOTIDE SEQUENCE [LARGE SCALE GENOMIC DNA]</scope>
    <source>
        <strain evidence="2">Sdau11-99</strain>
    </source>
</reference>
<dbReference type="Proteomes" id="UP000572817">
    <property type="component" value="Unassembled WGS sequence"/>
</dbReference>
<evidence type="ECO:0000313" key="3">
    <source>
        <dbReference type="Proteomes" id="UP000572817"/>
    </source>
</evidence>
<comment type="caution">
    <text evidence="2">The sequence shown here is derived from an EMBL/GenBank/DDBJ whole genome shotgun (WGS) entry which is preliminary data.</text>
</comment>
<feature type="compositionally biased region" description="Polar residues" evidence="1">
    <location>
        <begin position="47"/>
        <end position="62"/>
    </location>
</feature>
<name>A0A8H4IK47_9PEZI</name>